<dbReference type="InterPro" id="IPR008580">
    <property type="entry name" value="PPPDE_dom"/>
</dbReference>
<sequence>MDSSLVELYIYDLSDGWCRNFGPLSPVKAIWHTSLVVYGKEYVFTANGIKFHNPGKPLKKIELGETTLTPTEFKIYVKGLKYSDWP</sequence>
<dbReference type="OrthoDB" id="21221at2759"/>
<dbReference type="GO" id="GO:0006508">
    <property type="term" value="P:proteolysis"/>
    <property type="evidence" value="ECO:0007669"/>
    <property type="project" value="UniProtKB-KW"/>
</dbReference>
<dbReference type="Gene3D" id="3.90.1720.30">
    <property type="entry name" value="PPPDE domains"/>
    <property type="match status" value="1"/>
</dbReference>
<dbReference type="PANTHER" id="PTHR12378:SF7">
    <property type="entry name" value="DESUMOYLATING ISOPEPTIDASE 1"/>
    <property type="match status" value="1"/>
</dbReference>
<evidence type="ECO:0000259" key="4">
    <source>
        <dbReference type="PROSITE" id="PS51858"/>
    </source>
</evidence>
<proteinExistence type="inferred from homology"/>
<evidence type="ECO:0000313" key="6">
    <source>
        <dbReference type="Proteomes" id="UP000292052"/>
    </source>
</evidence>
<keyword evidence="6" id="KW-1185">Reference proteome</keyword>
<reference evidence="5 6" key="1">
    <citation type="submission" date="2017-03" db="EMBL/GenBank/DDBJ databases">
        <title>Genome of the blue death feigning beetle - Asbolus verrucosus.</title>
        <authorList>
            <person name="Rider S.D."/>
        </authorList>
    </citation>
    <scope>NUCLEOTIDE SEQUENCE [LARGE SCALE GENOMIC DNA]</scope>
    <source>
        <strain evidence="5">Butters</strain>
        <tissue evidence="5">Head and leg muscle</tissue>
    </source>
</reference>
<dbReference type="Proteomes" id="UP000292052">
    <property type="component" value="Unassembled WGS sequence"/>
</dbReference>
<dbReference type="Pfam" id="PF05903">
    <property type="entry name" value="Peptidase_C97"/>
    <property type="match status" value="1"/>
</dbReference>
<evidence type="ECO:0000256" key="2">
    <source>
        <dbReference type="ARBA" id="ARBA00022670"/>
    </source>
</evidence>
<comment type="caution">
    <text evidence="5">The sequence shown here is derived from an EMBL/GenBank/DDBJ whole genome shotgun (WGS) entry which is preliminary data.</text>
</comment>
<dbReference type="GO" id="GO:0008233">
    <property type="term" value="F:peptidase activity"/>
    <property type="evidence" value="ECO:0007669"/>
    <property type="project" value="UniProtKB-KW"/>
</dbReference>
<keyword evidence="3" id="KW-0378">Hydrolase</keyword>
<dbReference type="GO" id="GO:0070646">
    <property type="term" value="P:protein modification by small protein removal"/>
    <property type="evidence" value="ECO:0007669"/>
    <property type="project" value="TreeGrafter"/>
</dbReference>
<organism evidence="5 6">
    <name type="scientific">Asbolus verrucosus</name>
    <name type="common">Desert ironclad beetle</name>
    <dbReference type="NCBI Taxonomy" id="1661398"/>
    <lineage>
        <taxon>Eukaryota</taxon>
        <taxon>Metazoa</taxon>
        <taxon>Ecdysozoa</taxon>
        <taxon>Arthropoda</taxon>
        <taxon>Hexapoda</taxon>
        <taxon>Insecta</taxon>
        <taxon>Pterygota</taxon>
        <taxon>Neoptera</taxon>
        <taxon>Endopterygota</taxon>
        <taxon>Coleoptera</taxon>
        <taxon>Polyphaga</taxon>
        <taxon>Cucujiformia</taxon>
        <taxon>Tenebrionidae</taxon>
        <taxon>Pimeliinae</taxon>
        <taxon>Asbolus</taxon>
    </lineage>
</organism>
<keyword evidence="2" id="KW-0645">Protease</keyword>
<dbReference type="PROSITE" id="PS51858">
    <property type="entry name" value="PPPDE"/>
    <property type="match status" value="1"/>
</dbReference>
<dbReference type="InterPro" id="IPR042266">
    <property type="entry name" value="PPPDE_sf"/>
</dbReference>
<dbReference type="SMART" id="SM01179">
    <property type="entry name" value="DUF862"/>
    <property type="match status" value="1"/>
</dbReference>
<dbReference type="AlphaFoldDB" id="A0A482VYQ5"/>
<dbReference type="EMBL" id="QDEB01047712">
    <property type="protein sequence ID" value="RZC37950.1"/>
    <property type="molecule type" value="Genomic_DNA"/>
</dbReference>
<protein>
    <submittedName>
        <fullName evidence="5">Desumoylating isopeptidase 1-like</fullName>
    </submittedName>
</protein>
<accession>A0A482VYQ5</accession>
<evidence type="ECO:0000256" key="1">
    <source>
        <dbReference type="ARBA" id="ARBA00008140"/>
    </source>
</evidence>
<evidence type="ECO:0000313" key="5">
    <source>
        <dbReference type="EMBL" id="RZC37950.1"/>
    </source>
</evidence>
<gene>
    <name evidence="5" type="ORF">BDFB_003158</name>
</gene>
<evidence type="ECO:0000256" key="3">
    <source>
        <dbReference type="ARBA" id="ARBA00022801"/>
    </source>
</evidence>
<comment type="similarity">
    <text evidence="1">Belongs to the DeSI family.</text>
</comment>
<name>A0A482VYQ5_ASBVE</name>
<feature type="domain" description="PPPDE" evidence="4">
    <location>
        <begin position="4"/>
        <end position="86"/>
    </location>
</feature>
<dbReference type="PANTHER" id="PTHR12378">
    <property type="entry name" value="DESUMOYLATING ISOPEPTIDASE"/>
    <property type="match status" value="1"/>
</dbReference>
<dbReference type="STRING" id="1661398.A0A482VYQ5"/>